<proteinExistence type="inferred from homology"/>
<dbReference type="CDD" id="cd04087">
    <property type="entry name" value="PTPA"/>
    <property type="match status" value="1"/>
</dbReference>
<dbReference type="Gene3D" id="1.20.120.1150">
    <property type="match status" value="1"/>
</dbReference>
<dbReference type="EC" id="5.2.1.8" evidence="8"/>
<dbReference type="InterPro" id="IPR043170">
    <property type="entry name" value="PTPA_C_lid"/>
</dbReference>
<evidence type="ECO:0000256" key="5">
    <source>
        <dbReference type="ARBA" id="ARBA00023110"/>
    </source>
</evidence>
<dbReference type="GO" id="GO:0007052">
    <property type="term" value="P:mitotic spindle organization"/>
    <property type="evidence" value="ECO:0007669"/>
    <property type="project" value="TreeGrafter"/>
</dbReference>
<keyword evidence="11" id="KW-1185">Reference proteome</keyword>
<reference evidence="10" key="1">
    <citation type="submission" date="2023-03" db="EMBL/GenBank/DDBJ databases">
        <title>Mating type loci evolution in Malassezia.</title>
        <authorList>
            <person name="Coelho M.A."/>
        </authorList>
    </citation>
    <scope>NUCLEOTIDE SEQUENCE</scope>
    <source>
        <strain evidence="10">CBS 14135</strain>
    </source>
</reference>
<dbReference type="FunFam" id="1.20.120.1150:FF:000002">
    <property type="entry name" value="Serine/threonine-protein phosphatase 2A activator"/>
    <property type="match status" value="1"/>
</dbReference>
<dbReference type="EMBL" id="CP119952">
    <property type="protein sequence ID" value="WFC95510.1"/>
    <property type="molecule type" value="Genomic_DNA"/>
</dbReference>
<dbReference type="Pfam" id="PF03095">
    <property type="entry name" value="PTPA"/>
    <property type="match status" value="1"/>
</dbReference>
<comment type="function">
    <text evidence="7">PPIases accelerate the folding of proteins. It catalyzes the cis-trans isomerization of proline imidic peptide bonds in oligopeptides. Acts as a regulatory subunit for PP2A-like phosphatases modulating their activity or substrate specificity, probably by inducing a conformational change in the catalytic subunit, a direct target of the PPIase. Can reactivate inactive phosphatase PP2A-phosphatase methylesterase complexes (PP2Ai) in presence of ATP and Mg(2+) by dissociating the inactive form from the complex.</text>
</comment>
<evidence type="ECO:0000256" key="8">
    <source>
        <dbReference type="RuleBase" id="RU361210"/>
    </source>
</evidence>
<evidence type="ECO:0000256" key="1">
    <source>
        <dbReference type="ARBA" id="ARBA00000971"/>
    </source>
</evidence>
<evidence type="ECO:0000256" key="4">
    <source>
        <dbReference type="ARBA" id="ARBA00022490"/>
    </source>
</evidence>
<keyword evidence="5 8" id="KW-0697">Rotamase</keyword>
<protein>
    <recommendedName>
        <fullName evidence="8">Serine/threonine-protein phosphatase 2A activator</fullName>
        <ecNumber evidence="8">5.2.1.8</ecNumber>
    </recommendedName>
    <alternativeName>
        <fullName evidence="8">Phosphotyrosyl phosphatase activator</fullName>
    </alternativeName>
</protein>
<sequence>MQEDARAALANKLRSKRTEEIPTPLAPQKTAPGPKDPFQGAKSPVVVMDPHWAPCTPHKRIVAPEDMVRFQASPAFAEILGMIRALNESAQDRSLMDDIEESEPVKIIHEILARVAQLVKETPRSNTAASTSRFGNPEFRTFYKKLQHATDDLLQLFPCLREAEPGATQHRRARDELAIYFQESWGNAGRIDYGSGMELNFLCWLLLLVKLGIVQLPRDAPALVLRIFWQYIELMRVIEAEYWLEPAGSHGVWGLDDYHFLPFLFGSSQLYHHSFLRPGSIHDEELVDDNAPKYMYFSCIQSINAVKTESLRWHSPMLDDISSVKTWSKVNEGMAKMYRSEVLLKLPIAQHIFFGTLLDFGVPEDEGTHTHINGHGATASAPTGVDVAGTNGHAHGPACGHGHAHGEGQASGWGDCCGIPIPSAFAAAEQAKRGPAKPLRRIPFD</sequence>
<dbReference type="GO" id="GO:0008160">
    <property type="term" value="F:protein tyrosine phosphatase activator activity"/>
    <property type="evidence" value="ECO:0007669"/>
    <property type="project" value="TreeGrafter"/>
</dbReference>
<dbReference type="GO" id="GO:0005634">
    <property type="term" value="C:nucleus"/>
    <property type="evidence" value="ECO:0007669"/>
    <property type="project" value="TreeGrafter"/>
</dbReference>
<dbReference type="PANTHER" id="PTHR10012:SF5">
    <property type="entry name" value="SERINE_THREONINE-PROTEIN PHOSPHATASE 2A ACTIVATOR 2"/>
    <property type="match status" value="1"/>
</dbReference>
<comment type="catalytic activity">
    <reaction evidence="1 8">
        <text>[protein]-peptidylproline (omega=180) = [protein]-peptidylproline (omega=0)</text>
        <dbReference type="Rhea" id="RHEA:16237"/>
        <dbReference type="Rhea" id="RHEA-COMP:10747"/>
        <dbReference type="Rhea" id="RHEA-COMP:10748"/>
        <dbReference type="ChEBI" id="CHEBI:83833"/>
        <dbReference type="ChEBI" id="CHEBI:83834"/>
        <dbReference type="EC" id="5.2.1.8"/>
    </reaction>
</comment>
<evidence type="ECO:0000313" key="11">
    <source>
        <dbReference type="Proteomes" id="UP001216638"/>
    </source>
</evidence>
<gene>
    <name evidence="10" type="primary">RRD2</name>
    <name evidence="10" type="ORF">MBRA1_002158</name>
</gene>
<evidence type="ECO:0000256" key="3">
    <source>
        <dbReference type="ARBA" id="ARBA00011019"/>
    </source>
</evidence>
<evidence type="ECO:0000256" key="6">
    <source>
        <dbReference type="ARBA" id="ARBA00023235"/>
    </source>
</evidence>
<evidence type="ECO:0000256" key="9">
    <source>
        <dbReference type="SAM" id="MobiDB-lite"/>
    </source>
</evidence>
<keyword evidence="6 8" id="KW-0413">Isomerase</keyword>
<evidence type="ECO:0000256" key="2">
    <source>
        <dbReference type="ARBA" id="ARBA00004496"/>
    </source>
</evidence>
<dbReference type="InterPro" id="IPR037218">
    <property type="entry name" value="PTPA_sf"/>
</dbReference>
<organism evidence="10 11">
    <name type="scientific">Malassezia brasiliensis</name>
    <dbReference type="NCBI Taxonomy" id="1821822"/>
    <lineage>
        <taxon>Eukaryota</taxon>
        <taxon>Fungi</taxon>
        <taxon>Dikarya</taxon>
        <taxon>Basidiomycota</taxon>
        <taxon>Ustilaginomycotina</taxon>
        <taxon>Malasseziomycetes</taxon>
        <taxon>Malasseziales</taxon>
        <taxon>Malasseziaceae</taxon>
        <taxon>Malassezia</taxon>
    </lineage>
</organism>
<dbReference type="SUPFAM" id="SSF140984">
    <property type="entry name" value="PTPA-like"/>
    <property type="match status" value="1"/>
</dbReference>
<dbReference type="AlphaFoldDB" id="A0AAF0DSR7"/>
<dbReference type="PANTHER" id="PTHR10012">
    <property type="entry name" value="SERINE/THREONINE-PROTEIN PHOSPHATASE 2A REGULATORY SUBUNIT B"/>
    <property type="match status" value="1"/>
</dbReference>
<evidence type="ECO:0000256" key="7">
    <source>
        <dbReference type="ARBA" id="ARBA00025287"/>
    </source>
</evidence>
<comment type="subcellular location">
    <subcellularLocation>
        <location evidence="2 8">Cytoplasm</location>
    </subcellularLocation>
</comment>
<dbReference type="GO" id="GO:0000159">
    <property type="term" value="C:protein phosphatase type 2A complex"/>
    <property type="evidence" value="ECO:0007669"/>
    <property type="project" value="TreeGrafter"/>
</dbReference>
<dbReference type="InterPro" id="IPR004327">
    <property type="entry name" value="Phstyr_phstse_ac"/>
</dbReference>
<name>A0AAF0DSR7_9BASI</name>
<feature type="region of interest" description="Disordered" evidence="9">
    <location>
        <begin position="1"/>
        <end position="39"/>
    </location>
</feature>
<evidence type="ECO:0000313" key="10">
    <source>
        <dbReference type="EMBL" id="WFC95510.1"/>
    </source>
</evidence>
<dbReference type="Proteomes" id="UP001216638">
    <property type="component" value="Chromosome 2"/>
</dbReference>
<dbReference type="GO" id="GO:0005737">
    <property type="term" value="C:cytoplasm"/>
    <property type="evidence" value="ECO:0007669"/>
    <property type="project" value="UniProtKB-SubCell"/>
</dbReference>
<dbReference type="GO" id="GO:0003755">
    <property type="term" value="F:peptidyl-prolyl cis-trans isomerase activity"/>
    <property type="evidence" value="ECO:0007669"/>
    <property type="project" value="UniProtKB-KW"/>
</dbReference>
<keyword evidence="4 8" id="KW-0963">Cytoplasm</keyword>
<comment type="similarity">
    <text evidence="3 8">Belongs to the PTPA-type PPIase family.</text>
</comment>
<accession>A0AAF0DSR7</accession>